<dbReference type="InterPro" id="IPR045194">
    <property type="entry name" value="MGRN1/RNF157-like"/>
</dbReference>
<dbReference type="PROSITE" id="PS50089">
    <property type="entry name" value="ZF_RING_2"/>
    <property type="match status" value="1"/>
</dbReference>
<accession>A0A1R2CP82</accession>
<evidence type="ECO:0000313" key="4">
    <source>
        <dbReference type="Proteomes" id="UP000187209"/>
    </source>
</evidence>
<keyword evidence="1" id="KW-0862">Zinc</keyword>
<dbReference type="AlphaFoldDB" id="A0A1R2CP82"/>
<keyword evidence="1" id="KW-0479">Metal-binding</keyword>
<organism evidence="3 4">
    <name type="scientific">Stentor coeruleus</name>
    <dbReference type="NCBI Taxonomy" id="5963"/>
    <lineage>
        <taxon>Eukaryota</taxon>
        <taxon>Sar</taxon>
        <taxon>Alveolata</taxon>
        <taxon>Ciliophora</taxon>
        <taxon>Postciliodesmatophora</taxon>
        <taxon>Heterotrichea</taxon>
        <taxon>Heterotrichida</taxon>
        <taxon>Stentoridae</taxon>
        <taxon>Stentor</taxon>
    </lineage>
</organism>
<dbReference type="Pfam" id="PF13920">
    <property type="entry name" value="zf-C3HC4_3"/>
    <property type="match status" value="1"/>
</dbReference>
<dbReference type="OrthoDB" id="311952at2759"/>
<comment type="caution">
    <text evidence="3">The sequence shown here is derived from an EMBL/GenBank/DDBJ whole genome shotgun (WGS) entry which is preliminary data.</text>
</comment>
<dbReference type="GO" id="GO:0061630">
    <property type="term" value="F:ubiquitin protein ligase activity"/>
    <property type="evidence" value="ECO:0007669"/>
    <property type="project" value="UniProtKB-EC"/>
</dbReference>
<dbReference type="PANTHER" id="PTHR22996">
    <property type="entry name" value="MAHOGUNIN"/>
    <property type="match status" value="1"/>
</dbReference>
<dbReference type="PANTHER" id="PTHR22996:SF0">
    <property type="entry name" value="RE60872P-RELATED"/>
    <property type="match status" value="1"/>
</dbReference>
<gene>
    <name evidence="3" type="ORF">SteCoe_6793</name>
</gene>
<evidence type="ECO:0000256" key="1">
    <source>
        <dbReference type="PROSITE-ProRule" id="PRU00175"/>
    </source>
</evidence>
<dbReference type="EMBL" id="MPUH01000095">
    <property type="protein sequence ID" value="OMJ90811.1"/>
    <property type="molecule type" value="Genomic_DNA"/>
</dbReference>
<name>A0A1R2CP82_9CILI</name>
<dbReference type="SUPFAM" id="SSF57850">
    <property type="entry name" value="RING/U-box"/>
    <property type="match status" value="1"/>
</dbReference>
<proteinExistence type="predicted"/>
<evidence type="ECO:0000313" key="3">
    <source>
        <dbReference type="EMBL" id="OMJ90811.1"/>
    </source>
</evidence>
<dbReference type="GO" id="GO:0016567">
    <property type="term" value="P:protein ubiquitination"/>
    <property type="evidence" value="ECO:0007669"/>
    <property type="project" value="TreeGrafter"/>
</dbReference>
<dbReference type="Gene3D" id="3.30.40.10">
    <property type="entry name" value="Zinc/RING finger domain, C3HC4 (zinc finger)"/>
    <property type="match status" value="1"/>
</dbReference>
<keyword evidence="4" id="KW-1185">Reference proteome</keyword>
<dbReference type="Proteomes" id="UP000187209">
    <property type="component" value="Unassembled WGS sequence"/>
</dbReference>
<protein>
    <recommendedName>
        <fullName evidence="2">RING-type domain-containing protein</fullName>
    </recommendedName>
</protein>
<keyword evidence="1" id="KW-0863">Zinc-finger</keyword>
<reference evidence="3 4" key="1">
    <citation type="submission" date="2016-11" db="EMBL/GenBank/DDBJ databases">
        <title>The macronuclear genome of Stentor coeruleus: a giant cell with tiny introns.</title>
        <authorList>
            <person name="Slabodnick M."/>
            <person name="Ruby J.G."/>
            <person name="Reiff S.B."/>
            <person name="Swart E.C."/>
            <person name="Gosai S."/>
            <person name="Prabakaran S."/>
            <person name="Witkowska E."/>
            <person name="Larue G.E."/>
            <person name="Fisher S."/>
            <person name="Freeman R.M."/>
            <person name="Gunawardena J."/>
            <person name="Chu W."/>
            <person name="Stover N.A."/>
            <person name="Gregory B.D."/>
            <person name="Nowacki M."/>
            <person name="Derisi J."/>
            <person name="Roy S.W."/>
            <person name="Marshall W.F."/>
            <person name="Sood P."/>
        </authorList>
    </citation>
    <scope>NUCLEOTIDE SEQUENCE [LARGE SCALE GENOMIC DNA]</scope>
    <source>
        <strain evidence="3">WM001</strain>
    </source>
</reference>
<dbReference type="SMART" id="SM00184">
    <property type="entry name" value="RING"/>
    <property type="match status" value="1"/>
</dbReference>
<feature type="domain" description="RING-type" evidence="2">
    <location>
        <begin position="201"/>
        <end position="241"/>
    </location>
</feature>
<dbReference type="InterPro" id="IPR013083">
    <property type="entry name" value="Znf_RING/FYVE/PHD"/>
</dbReference>
<dbReference type="InterPro" id="IPR001841">
    <property type="entry name" value="Znf_RING"/>
</dbReference>
<evidence type="ECO:0000259" key="2">
    <source>
        <dbReference type="PROSITE" id="PS50089"/>
    </source>
</evidence>
<dbReference type="GO" id="GO:0008270">
    <property type="term" value="F:zinc ion binding"/>
    <property type="evidence" value="ECO:0007669"/>
    <property type="project" value="UniProtKB-KW"/>
</dbReference>
<sequence length="256" mass="29580">MGNRQNNIQPVGNEFLLPNEDFHQNRDLIQNEDHDSQLVPTATLKPSVHIRKESIKYDQGLSFIYDSFGEVTFNFYFFAIESVKSFGNTECYYIDLERHPNPVIHEAQGGLNHEFPNHLVNIDLTQYTLPDLSFADKKMYPLIIEIRPKENQRIIEVTYCKFKLEGVHYKVKVIKQKLTMDDKSYEINEIYGIRTGNEEECVVCLTNPKDTIVLPCRHHCLCLGCANIVRGQNNSKCPICRIAVESLLNIKIDRVS</sequence>